<evidence type="ECO:0000256" key="1">
    <source>
        <dbReference type="ARBA" id="ARBA00022729"/>
    </source>
</evidence>
<evidence type="ECO:0000313" key="5">
    <source>
        <dbReference type="EMBL" id="QHJ10998.1"/>
    </source>
</evidence>
<dbReference type="PANTHER" id="PTHR11575:SF24">
    <property type="entry name" value="5'-NUCLEOTIDASE"/>
    <property type="match status" value="1"/>
</dbReference>
<evidence type="ECO:0000313" key="6">
    <source>
        <dbReference type="Proteomes" id="UP000464524"/>
    </source>
</evidence>
<reference evidence="5 6" key="1">
    <citation type="submission" date="2019-12" db="EMBL/GenBank/DDBJ databases">
        <title>Genome sequencing and assembly of endphytes of Porphyra tenera.</title>
        <authorList>
            <person name="Park J.M."/>
            <person name="Shin R."/>
            <person name="Jo S.H."/>
        </authorList>
    </citation>
    <scope>NUCLEOTIDE SEQUENCE [LARGE SCALE GENOMIC DNA]</scope>
    <source>
        <strain evidence="5 6">GPM4</strain>
    </source>
</reference>
<dbReference type="GO" id="GO:0016787">
    <property type="term" value="F:hydrolase activity"/>
    <property type="evidence" value="ECO:0007669"/>
    <property type="project" value="UniProtKB-KW"/>
</dbReference>
<dbReference type="Pfam" id="PF00149">
    <property type="entry name" value="Metallophos"/>
    <property type="match status" value="1"/>
</dbReference>
<dbReference type="EMBL" id="CP047656">
    <property type="protein sequence ID" value="QHJ10998.1"/>
    <property type="molecule type" value="Genomic_DNA"/>
</dbReference>
<dbReference type="KEGG" id="pmes:FX988_01220"/>
<proteinExistence type="inferred from homology"/>
<dbReference type="PRINTS" id="PR01607">
    <property type="entry name" value="APYRASEFAMLY"/>
</dbReference>
<evidence type="ECO:0000259" key="4">
    <source>
        <dbReference type="Pfam" id="PF02872"/>
    </source>
</evidence>
<dbReference type="GO" id="GO:0009166">
    <property type="term" value="P:nucleotide catabolic process"/>
    <property type="evidence" value="ECO:0007669"/>
    <property type="project" value="InterPro"/>
</dbReference>
<dbReference type="InterPro" id="IPR006179">
    <property type="entry name" value="5_nucleotidase/apyrase"/>
</dbReference>
<sequence length="526" mass="58375">MVNLVKRLTILFFIFTTLFSASFIAMANAKEVVFLHTNDIESVYSPVEAFWSESITRIGGIPNLSTLINEQRSQADTTFLLDAGDIFTGSLAKQSSGKFVFDVYSEMGYDAVNIGNHEFEYGWKTFRDNMPRARFPILCANIFYADKNIPFARPYAILEKDGIRVAVIGAMGIDAFYNTIAKKNREGLIVKDPAAAIQQWVDYVHDDVDVVVVLTHQNKSAPMQTDKQADAEVQRGFDEDYALAGKLKNVDMIFGGHSDNGLLKPVVHPDTGIVIGITFGQGMHLGYTKFSVDTAAKTVVYNEGYLIPVDSDKYPANPKIRNMLIAAENSYPQLSQVVAHTDKFAYRRFYRESNIGNLITDMLKQETNANIAIIGSGNIRADINAGDVTVAQVMDVFPFTDTLAVVEIEGRHLKALFEYSYSLSYGLAQASGIDTQYDSKRKEGERLMSINVGGKPVDKDRIYRIATNSFVATGGDGYEVMKNGTVFDTGKSVTDILINAFRSRRSVKIPEIGHQVDVSEHLIKKD</sequence>
<dbReference type="PANTHER" id="PTHR11575">
    <property type="entry name" value="5'-NUCLEOTIDASE-RELATED"/>
    <property type="match status" value="1"/>
</dbReference>
<dbReference type="InterPro" id="IPR008334">
    <property type="entry name" value="5'-Nucleotdase_C"/>
</dbReference>
<dbReference type="GO" id="GO:0000166">
    <property type="term" value="F:nucleotide binding"/>
    <property type="evidence" value="ECO:0007669"/>
    <property type="project" value="UniProtKB-KW"/>
</dbReference>
<protein>
    <submittedName>
        <fullName evidence="5">Mannosylglucosyl-3-phosphoglycerate phosphatase</fullName>
        <ecNumber evidence="5">3.1.3.-</ecNumber>
    </submittedName>
</protein>
<dbReference type="AlphaFoldDB" id="A0A857JIC6"/>
<feature type="domain" description="Calcineurin-like phosphoesterase" evidence="3">
    <location>
        <begin position="34"/>
        <end position="258"/>
    </location>
</feature>
<dbReference type="SUPFAM" id="SSF55816">
    <property type="entry name" value="5'-nucleotidase (syn. UDP-sugar hydrolase), C-terminal domain"/>
    <property type="match status" value="1"/>
</dbReference>
<dbReference type="Gene3D" id="3.90.780.10">
    <property type="entry name" value="5'-Nucleotidase, C-terminal domain"/>
    <property type="match status" value="1"/>
</dbReference>
<keyword evidence="6" id="KW-1185">Reference proteome</keyword>
<dbReference type="InterPro" id="IPR036907">
    <property type="entry name" value="5'-Nucleotdase_C_sf"/>
</dbReference>
<name>A0A857JIC6_9ALTE</name>
<keyword evidence="1" id="KW-0732">Signal</keyword>
<dbReference type="SUPFAM" id="SSF56300">
    <property type="entry name" value="Metallo-dependent phosphatases"/>
    <property type="match status" value="1"/>
</dbReference>
<dbReference type="Pfam" id="PF02872">
    <property type="entry name" value="5_nucleotid_C"/>
    <property type="match status" value="1"/>
</dbReference>
<dbReference type="Proteomes" id="UP000464524">
    <property type="component" value="Chromosome"/>
</dbReference>
<accession>A0A857JIC6</accession>
<evidence type="ECO:0000259" key="3">
    <source>
        <dbReference type="Pfam" id="PF00149"/>
    </source>
</evidence>
<organism evidence="5 6">
    <name type="scientific">Paraglaciecola mesophila</name>
    <dbReference type="NCBI Taxonomy" id="197222"/>
    <lineage>
        <taxon>Bacteria</taxon>
        <taxon>Pseudomonadati</taxon>
        <taxon>Pseudomonadota</taxon>
        <taxon>Gammaproteobacteria</taxon>
        <taxon>Alteromonadales</taxon>
        <taxon>Alteromonadaceae</taxon>
        <taxon>Paraglaciecola</taxon>
    </lineage>
</organism>
<keyword evidence="2" id="KW-0547">Nucleotide-binding</keyword>
<dbReference type="CDD" id="cd00845">
    <property type="entry name" value="MPP_UshA_N_like"/>
    <property type="match status" value="1"/>
</dbReference>
<dbReference type="InterPro" id="IPR004843">
    <property type="entry name" value="Calcineurin-like_PHP"/>
</dbReference>
<comment type="similarity">
    <text evidence="2">Belongs to the 5'-nucleotidase family.</text>
</comment>
<dbReference type="Gene3D" id="3.60.21.10">
    <property type="match status" value="1"/>
</dbReference>
<evidence type="ECO:0000256" key="2">
    <source>
        <dbReference type="RuleBase" id="RU362119"/>
    </source>
</evidence>
<dbReference type="InterPro" id="IPR029052">
    <property type="entry name" value="Metallo-depent_PP-like"/>
</dbReference>
<feature type="domain" description="5'-Nucleotidase C-terminal" evidence="4">
    <location>
        <begin position="337"/>
        <end position="482"/>
    </location>
</feature>
<dbReference type="EC" id="3.1.3.-" evidence="5"/>
<gene>
    <name evidence="5" type="ORF">FX988_01220</name>
</gene>
<keyword evidence="2 5" id="KW-0378">Hydrolase</keyword>